<evidence type="ECO:0000313" key="3">
    <source>
        <dbReference type="Proteomes" id="UP000317429"/>
    </source>
</evidence>
<dbReference type="Proteomes" id="UP000317429">
    <property type="component" value="Chromosome"/>
</dbReference>
<organism evidence="2 3">
    <name type="scientific">Pirellulimonas nuda</name>
    <dbReference type="NCBI Taxonomy" id="2528009"/>
    <lineage>
        <taxon>Bacteria</taxon>
        <taxon>Pseudomonadati</taxon>
        <taxon>Planctomycetota</taxon>
        <taxon>Planctomycetia</taxon>
        <taxon>Pirellulales</taxon>
        <taxon>Lacipirellulaceae</taxon>
        <taxon>Pirellulimonas</taxon>
    </lineage>
</organism>
<protein>
    <submittedName>
        <fullName evidence="2">Transposase</fullName>
    </submittedName>
</protein>
<dbReference type="Gene3D" id="1.10.10.10">
    <property type="entry name" value="Winged helix-like DNA-binding domain superfamily/Winged helix DNA-binding domain"/>
    <property type="match status" value="1"/>
</dbReference>
<accession>A0A518DBA8</accession>
<dbReference type="RefSeq" id="WP_145283991.1">
    <property type="nucleotide sequence ID" value="NZ_CP036291.1"/>
</dbReference>
<dbReference type="GO" id="GO:0004803">
    <property type="term" value="F:transposase activity"/>
    <property type="evidence" value="ECO:0007669"/>
    <property type="project" value="InterPro"/>
</dbReference>
<dbReference type="InterPro" id="IPR010921">
    <property type="entry name" value="Trp_repressor/repl_initiator"/>
</dbReference>
<dbReference type="AlphaFoldDB" id="A0A518DBA8"/>
<reference evidence="2 3" key="1">
    <citation type="submission" date="2019-02" db="EMBL/GenBank/DDBJ databases">
        <title>Deep-cultivation of Planctomycetes and their phenomic and genomic characterization uncovers novel biology.</title>
        <authorList>
            <person name="Wiegand S."/>
            <person name="Jogler M."/>
            <person name="Boedeker C."/>
            <person name="Pinto D."/>
            <person name="Vollmers J."/>
            <person name="Rivas-Marin E."/>
            <person name="Kohn T."/>
            <person name="Peeters S.H."/>
            <person name="Heuer A."/>
            <person name="Rast P."/>
            <person name="Oberbeckmann S."/>
            <person name="Bunk B."/>
            <person name="Jeske O."/>
            <person name="Meyerdierks A."/>
            <person name="Storesund J.E."/>
            <person name="Kallscheuer N."/>
            <person name="Luecker S."/>
            <person name="Lage O.M."/>
            <person name="Pohl T."/>
            <person name="Merkel B.J."/>
            <person name="Hornburger P."/>
            <person name="Mueller R.-W."/>
            <person name="Bruemmer F."/>
            <person name="Labrenz M."/>
            <person name="Spormann A.M."/>
            <person name="Op den Camp H."/>
            <person name="Overmann J."/>
            <person name="Amann R."/>
            <person name="Jetten M.S.M."/>
            <person name="Mascher T."/>
            <person name="Medema M.H."/>
            <person name="Devos D.P."/>
            <person name="Kaster A.-K."/>
            <person name="Ovreas L."/>
            <person name="Rohde M."/>
            <person name="Galperin M.Y."/>
            <person name="Jogler C."/>
        </authorList>
    </citation>
    <scope>NUCLEOTIDE SEQUENCE [LARGE SCALE GENOMIC DNA]</scope>
    <source>
        <strain evidence="2 3">Pla175</strain>
    </source>
</reference>
<dbReference type="OrthoDB" id="289445at2"/>
<evidence type="ECO:0000256" key="1">
    <source>
        <dbReference type="SAM" id="MobiDB-lite"/>
    </source>
</evidence>
<dbReference type="GO" id="GO:0006313">
    <property type="term" value="P:DNA transposition"/>
    <property type="evidence" value="ECO:0007669"/>
    <property type="project" value="InterPro"/>
</dbReference>
<dbReference type="EMBL" id="CP036291">
    <property type="protein sequence ID" value="QDU88748.1"/>
    <property type="molecule type" value="Genomic_DNA"/>
</dbReference>
<name>A0A518DBA8_9BACT</name>
<dbReference type="KEGG" id="pnd:Pla175_21300"/>
<dbReference type="SUPFAM" id="SSF48295">
    <property type="entry name" value="TrpR-like"/>
    <property type="match status" value="1"/>
</dbReference>
<keyword evidence="3" id="KW-1185">Reference proteome</keyword>
<evidence type="ECO:0000313" key="2">
    <source>
        <dbReference type="EMBL" id="QDU88748.1"/>
    </source>
</evidence>
<proteinExistence type="predicted"/>
<sequence>MSEKAKRRSWTASEKLRIVVAGLDGSVETSELCRREGINPTQYYLWKKQLMGSAAKVFDTGAEKPSAQQQRRRRRPP</sequence>
<dbReference type="InterPro" id="IPR036388">
    <property type="entry name" value="WH-like_DNA-bd_sf"/>
</dbReference>
<dbReference type="GO" id="GO:0043565">
    <property type="term" value="F:sequence-specific DNA binding"/>
    <property type="evidence" value="ECO:0007669"/>
    <property type="project" value="InterPro"/>
</dbReference>
<gene>
    <name evidence="2" type="ORF">Pla175_21300</name>
</gene>
<dbReference type="InterPro" id="IPR002514">
    <property type="entry name" value="Transposase_8"/>
</dbReference>
<feature type="region of interest" description="Disordered" evidence="1">
    <location>
        <begin position="57"/>
        <end position="77"/>
    </location>
</feature>
<dbReference type="Pfam" id="PF01527">
    <property type="entry name" value="HTH_Tnp_1"/>
    <property type="match status" value="1"/>
</dbReference>